<reference evidence="1" key="1">
    <citation type="journal article" date="2020" name="Stud. Mycol.">
        <title>101 Dothideomycetes genomes: a test case for predicting lifestyles and emergence of pathogens.</title>
        <authorList>
            <person name="Haridas S."/>
            <person name="Albert R."/>
            <person name="Binder M."/>
            <person name="Bloem J."/>
            <person name="Labutti K."/>
            <person name="Salamov A."/>
            <person name="Andreopoulos B."/>
            <person name="Baker S."/>
            <person name="Barry K."/>
            <person name="Bills G."/>
            <person name="Bluhm B."/>
            <person name="Cannon C."/>
            <person name="Castanera R."/>
            <person name="Culley D."/>
            <person name="Daum C."/>
            <person name="Ezra D."/>
            <person name="Gonzalez J."/>
            <person name="Henrissat B."/>
            <person name="Kuo A."/>
            <person name="Liang C."/>
            <person name="Lipzen A."/>
            <person name="Lutzoni F."/>
            <person name="Magnuson J."/>
            <person name="Mondo S."/>
            <person name="Nolan M."/>
            <person name="Ohm R."/>
            <person name="Pangilinan J."/>
            <person name="Park H.-J."/>
            <person name="Ramirez L."/>
            <person name="Alfaro M."/>
            <person name="Sun H."/>
            <person name="Tritt A."/>
            <person name="Yoshinaga Y."/>
            <person name="Zwiers L.-H."/>
            <person name="Turgeon B."/>
            <person name="Goodwin S."/>
            <person name="Spatafora J."/>
            <person name="Crous P."/>
            <person name="Grigoriev I."/>
        </authorList>
    </citation>
    <scope>NUCLEOTIDE SEQUENCE</scope>
    <source>
        <strain evidence="1">CBS 122367</strain>
    </source>
</reference>
<evidence type="ECO:0000313" key="1">
    <source>
        <dbReference type="EMBL" id="KAF2680984.1"/>
    </source>
</evidence>
<dbReference type="EMBL" id="MU005593">
    <property type="protein sequence ID" value="KAF2680984.1"/>
    <property type="molecule type" value="Genomic_DNA"/>
</dbReference>
<proteinExistence type="predicted"/>
<gene>
    <name evidence="1" type="ORF">K458DRAFT_406751</name>
</gene>
<keyword evidence="2" id="KW-1185">Reference proteome</keyword>
<dbReference type="AlphaFoldDB" id="A0A6G1IRV9"/>
<dbReference type="OrthoDB" id="6020543at2759"/>
<name>A0A6G1IRV9_9PLEO</name>
<evidence type="ECO:0000313" key="2">
    <source>
        <dbReference type="Proteomes" id="UP000799291"/>
    </source>
</evidence>
<organism evidence="1 2">
    <name type="scientific">Lentithecium fluviatile CBS 122367</name>
    <dbReference type="NCBI Taxonomy" id="1168545"/>
    <lineage>
        <taxon>Eukaryota</taxon>
        <taxon>Fungi</taxon>
        <taxon>Dikarya</taxon>
        <taxon>Ascomycota</taxon>
        <taxon>Pezizomycotina</taxon>
        <taxon>Dothideomycetes</taxon>
        <taxon>Pleosporomycetidae</taxon>
        <taxon>Pleosporales</taxon>
        <taxon>Massarineae</taxon>
        <taxon>Lentitheciaceae</taxon>
        <taxon>Lentithecium</taxon>
    </lineage>
</organism>
<protein>
    <submittedName>
        <fullName evidence="1">Uncharacterized protein</fullName>
    </submittedName>
</protein>
<sequence>MPAKRTSGYTLHQNGFSRCGRREYKLQTSCDALGSEITLAACDKHLVAAGAPSGQAQTGPASAPAMSSQTCSTPQTTSLALTLFSFFGEGHTERADLRPLGPDPNNITASPVEWLMQPLGEEVVADGFDIRVPREWKGTFQAAEFRRLEAWLRELNQEAWVESGSVEGAPGDLEADDRGVELFGWV</sequence>
<dbReference type="Proteomes" id="UP000799291">
    <property type="component" value="Unassembled WGS sequence"/>
</dbReference>
<accession>A0A6G1IRV9</accession>